<accession>A0A917AW86</accession>
<sequence length="95" mass="11494">MKTAKEHPVDKHRDELAEVIMSKVEEFHFLGYDRVTVEEIWDCLKKKKWKKYKEDKLLHQLVNDVLSLSPSEFMNYLTIEAQNASPEWFFKDYEK</sequence>
<proteinExistence type="predicted"/>
<comment type="caution">
    <text evidence="1">The sequence shown here is derived from an EMBL/GenBank/DDBJ whole genome shotgun (WGS) entry which is preliminary data.</text>
</comment>
<gene>
    <name evidence="1" type="ORF">GCM10007140_26440</name>
</gene>
<evidence type="ECO:0000313" key="1">
    <source>
        <dbReference type="EMBL" id="GGE75347.1"/>
    </source>
</evidence>
<reference evidence="1" key="1">
    <citation type="journal article" date="2014" name="Int. J. Syst. Evol. Microbiol.">
        <title>Complete genome sequence of Corynebacterium casei LMG S-19264T (=DSM 44701T), isolated from a smear-ripened cheese.</title>
        <authorList>
            <consortium name="US DOE Joint Genome Institute (JGI-PGF)"/>
            <person name="Walter F."/>
            <person name="Albersmeier A."/>
            <person name="Kalinowski J."/>
            <person name="Ruckert C."/>
        </authorList>
    </citation>
    <scope>NUCLEOTIDE SEQUENCE</scope>
    <source>
        <strain evidence="1">CGMCC 1.12698</strain>
    </source>
</reference>
<keyword evidence="1" id="KW-0418">Kinase</keyword>
<organism evidence="1 2">
    <name type="scientific">Priestia taiwanensis</name>
    <dbReference type="NCBI Taxonomy" id="1347902"/>
    <lineage>
        <taxon>Bacteria</taxon>
        <taxon>Bacillati</taxon>
        <taxon>Bacillota</taxon>
        <taxon>Bacilli</taxon>
        <taxon>Bacillales</taxon>
        <taxon>Bacillaceae</taxon>
        <taxon>Priestia</taxon>
    </lineage>
</organism>
<dbReference type="RefSeq" id="WP_188388959.1">
    <property type="nucleotide sequence ID" value="NZ_BMFK01000002.1"/>
</dbReference>
<dbReference type="Pfam" id="PF13797">
    <property type="entry name" value="Post_transc_reg"/>
    <property type="match status" value="1"/>
</dbReference>
<dbReference type="GO" id="GO:0016301">
    <property type="term" value="F:kinase activity"/>
    <property type="evidence" value="ECO:0007669"/>
    <property type="project" value="UniProtKB-KW"/>
</dbReference>
<evidence type="ECO:0000313" key="2">
    <source>
        <dbReference type="Proteomes" id="UP000605259"/>
    </source>
</evidence>
<protein>
    <submittedName>
        <fullName evidence="1">Histidine kinase</fullName>
    </submittedName>
</protein>
<dbReference type="AlphaFoldDB" id="A0A917AW86"/>
<reference evidence="1" key="2">
    <citation type="submission" date="2020-09" db="EMBL/GenBank/DDBJ databases">
        <authorList>
            <person name="Sun Q."/>
            <person name="Zhou Y."/>
        </authorList>
    </citation>
    <scope>NUCLEOTIDE SEQUENCE</scope>
    <source>
        <strain evidence="1">CGMCC 1.12698</strain>
    </source>
</reference>
<keyword evidence="2" id="KW-1185">Reference proteome</keyword>
<keyword evidence="1" id="KW-0808">Transferase</keyword>
<name>A0A917AW86_9BACI</name>
<dbReference type="Proteomes" id="UP000605259">
    <property type="component" value="Unassembled WGS sequence"/>
</dbReference>
<dbReference type="InterPro" id="IPR025716">
    <property type="entry name" value="Post-transcriptional_regulator"/>
</dbReference>
<dbReference type="EMBL" id="BMFK01000002">
    <property type="protein sequence ID" value="GGE75347.1"/>
    <property type="molecule type" value="Genomic_DNA"/>
</dbReference>